<dbReference type="SUPFAM" id="SSF54001">
    <property type="entry name" value="Cysteine proteinases"/>
    <property type="match status" value="1"/>
</dbReference>
<keyword evidence="4" id="KW-0732">Signal</keyword>
<comment type="caution">
    <text evidence="7">The sequence shown here is derived from an EMBL/GenBank/DDBJ whole genome shotgun (WGS) entry which is preliminary data.</text>
</comment>
<dbReference type="InterPro" id="IPR039417">
    <property type="entry name" value="Peptidase_C1A_papain-like"/>
</dbReference>
<dbReference type="Pfam" id="PF00112">
    <property type="entry name" value="Peptidase_C1"/>
    <property type="match status" value="1"/>
</dbReference>
<dbReference type="Proteomes" id="UP001205105">
    <property type="component" value="Unassembled WGS sequence"/>
</dbReference>
<keyword evidence="8" id="KW-1185">Reference proteome</keyword>
<evidence type="ECO:0000256" key="4">
    <source>
        <dbReference type="SAM" id="SignalP"/>
    </source>
</evidence>
<dbReference type="SMART" id="SM00848">
    <property type="entry name" value="Inhibitor_I29"/>
    <property type="match status" value="1"/>
</dbReference>
<dbReference type="InterPro" id="IPR009030">
    <property type="entry name" value="Growth_fac_rcpt_cys_sf"/>
</dbReference>
<evidence type="ECO:0000313" key="7">
    <source>
        <dbReference type="EMBL" id="KAI7842688.1"/>
    </source>
</evidence>
<evidence type="ECO:0000256" key="2">
    <source>
        <dbReference type="ARBA" id="ARBA00023157"/>
    </source>
</evidence>
<dbReference type="InterPro" id="IPR038765">
    <property type="entry name" value="Papain-like_cys_pep_sf"/>
</dbReference>
<feature type="domain" description="Peptidase C1A papain C-terminal" evidence="5">
    <location>
        <begin position="148"/>
        <end position="361"/>
    </location>
</feature>
<dbReference type="PROSITE" id="PS00139">
    <property type="entry name" value="THIOL_PROTEASE_CYS"/>
    <property type="match status" value="1"/>
</dbReference>
<dbReference type="PANTHER" id="PTHR12411">
    <property type="entry name" value="CYSTEINE PROTEASE FAMILY C1-RELATED"/>
    <property type="match status" value="1"/>
</dbReference>
<gene>
    <name evidence="7" type="ORF">COHA_003619</name>
</gene>
<dbReference type="InterPro" id="IPR000169">
    <property type="entry name" value="Pept_cys_AS"/>
</dbReference>
<dbReference type="PROSITE" id="PS00639">
    <property type="entry name" value="THIOL_PROTEASE_HIS"/>
    <property type="match status" value="1"/>
</dbReference>
<evidence type="ECO:0000259" key="6">
    <source>
        <dbReference type="SMART" id="SM00848"/>
    </source>
</evidence>
<dbReference type="InterPro" id="IPR013201">
    <property type="entry name" value="Prot_inhib_I29"/>
</dbReference>
<accession>A0AAD5H6I8</accession>
<dbReference type="SUPFAM" id="SSF57184">
    <property type="entry name" value="Growth factor receptor domain"/>
    <property type="match status" value="1"/>
</dbReference>
<feature type="signal peptide" evidence="4">
    <location>
        <begin position="1"/>
        <end position="18"/>
    </location>
</feature>
<dbReference type="Gene3D" id="3.90.70.10">
    <property type="entry name" value="Cysteine proteinases"/>
    <property type="match status" value="1"/>
</dbReference>
<sequence length="505" mass="52995">MKLLFILLLFSAAAVASAARAGGRPKLRNFASAAEAQASVKQLQQTDRKTLFAQWRAENAKAYASPAREAAAFAAFNAAVDDVIAHNSRQGVRFFKGLTSTADLTWSEFAATRLMKPVSAAELAPRGAAGSGRVGRPPLPRRKLQQAPPAAFDWRALGKVTSIRDQGTCGSCWAFAAVATLESRALIDGTAFSGDLSEQQMVDCVTASAGFGSNGCSGGRSFEVMDYVHSFRATTEADYAYTGKNGAACLEPNTSAATPGSLTAGGYNYQYAPTRASMQAALVNGGPLVIYFRVVESFNRYSGGIYPASSCSALDINHAMVIVGYDFTGPTPYWIVRNSWGTGWGVDGYALVEATDGIYDWGTCTIYLLIIQCSIDHCTAFATNMCTCTACDAGFKLNASSCVVCDGSEVANCTTSNAANKCLCDGCSQGYQPSGDKKSCTLCESVSNCATMNADICQGCDTCAAGYSRSADGKACSQASLGKDGTQMGLGRELVLAPLMLGIRA</sequence>
<evidence type="ECO:0000313" key="8">
    <source>
        <dbReference type="Proteomes" id="UP001205105"/>
    </source>
</evidence>
<evidence type="ECO:0000256" key="1">
    <source>
        <dbReference type="ARBA" id="ARBA00008455"/>
    </source>
</evidence>
<dbReference type="CDD" id="cd02248">
    <property type="entry name" value="Peptidase_C1A"/>
    <property type="match status" value="1"/>
</dbReference>
<evidence type="ECO:0000256" key="3">
    <source>
        <dbReference type="SAM" id="MobiDB-lite"/>
    </source>
</evidence>
<dbReference type="InterPro" id="IPR013128">
    <property type="entry name" value="Peptidase_C1A"/>
</dbReference>
<dbReference type="Pfam" id="PF08246">
    <property type="entry name" value="Inhibitor_I29"/>
    <property type="match status" value="1"/>
</dbReference>
<dbReference type="GO" id="GO:0008234">
    <property type="term" value="F:cysteine-type peptidase activity"/>
    <property type="evidence" value="ECO:0007669"/>
    <property type="project" value="InterPro"/>
</dbReference>
<evidence type="ECO:0000259" key="5">
    <source>
        <dbReference type="SMART" id="SM00645"/>
    </source>
</evidence>
<proteinExistence type="inferred from homology"/>
<feature type="chain" id="PRO_5041959198" evidence="4">
    <location>
        <begin position="19"/>
        <end position="505"/>
    </location>
</feature>
<dbReference type="InterPro" id="IPR025660">
    <property type="entry name" value="Pept_his_AS"/>
</dbReference>
<dbReference type="EMBL" id="JADXDR010000049">
    <property type="protein sequence ID" value="KAI7842688.1"/>
    <property type="molecule type" value="Genomic_DNA"/>
</dbReference>
<protein>
    <submittedName>
        <fullName evidence="7">Uncharacterized protein</fullName>
    </submittedName>
</protein>
<dbReference type="PRINTS" id="PR00705">
    <property type="entry name" value="PAPAIN"/>
</dbReference>
<dbReference type="InterPro" id="IPR000668">
    <property type="entry name" value="Peptidase_C1A_C"/>
</dbReference>
<name>A0AAD5H6I8_9CHLO</name>
<organism evidence="7 8">
    <name type="scientific">Chlorella ohadii</name>
    <dbReference type="NCBI Taxonomy" id="2649997"/>
    <lineage>
        <taxon>Eukaryota</taxon>
        <taxon>Viridiplantae</taxon>
        <taxon>Chlorophyta</taxon>
        <taxon>core chlorophytes</taxon>
        <taxon>Trebouxiophyceae</taxon>
        <taxon>Chlorellales</taxon>
        <taxon>Chlorellaceae</taxon>
        <taxon>Chlorella clade</taxon>
        <taxon>Chlorella</taxon>
    </lineage>
</organism>
<feature type="domain" description="Cathepsin propeptide inhibitor" evidence="6">
    <location>
        <begin position="52"/>
        <end position="109"/>
    </location>
</feature>
<feature type="region of interest" description="Disordered" evidence="3">
    <location>
        <begin position="125"/>
        <end position="145"/>
    </location>
</feature>
<keyword evidence="2" id="KW-1015">Disulfide bond</keyword>
<dbReference type="AlphaFoldDB" id="A0AAD5H6I8"/>
<reference evidence="7" key="1">
    <citation type="submission" date="2020-11" db="EMBL/GenBank/DDBJ databases">
        <title>Chlorella ohadii genome sequencing and assembly.</title>
        <authorList>
            <person name="Murik O."/>
            <person name="Treves H."/>
            <person name="Kedem I."/>
            <person name="Shotland Y."/>
            <person name="Kaplan A."/>
        </authorList>
    </citation>
    <scope>NUCLEOTIDE SEQUENCE</scope>
    <source>
        <strain evidence="7">1</strain>
    </source>
</reference>
<dbReference type="GO" id="GO:0006508">
    <property type="term" value="P:proteolysis"/>
    <property type="evidence" value="ECO:0007669"/>
    <property type="project" value="InterPro"/>
</dbReference>
<dbReference type="SMART" id="SM00645">
    <property type="entry name" value="Pept_C1"/>
    <property type="match status" value="1"/>
</dbReference>
<comment type="similarity">
    <text evidence="1">Belongs to the peptidase C1 family.</text>
</comment>